<gene>
    <name evidence="2" type="ORF">HPO_08154</name>
</gene>
<comment type="caution">
    <text evidence="2">The sequence shown here is derived from an EMBL/GenBank/DDBJ whole genome shotgun (WGS) entry which is preliminary data.</text>
</comment>
<dbReference type="STRING" id="1280954.HPO_08154"/>
<keyword evidence="3" id="KW-1185">Reference proteome</keyword>
<accession>A0A062VH87</accession>
<organism evidence="2 3">
    <name type="scientific">Hyphomonas polymorpha PS728</name>
    <dbReference type="NCBI Taxonomy" id="1280954"/>
    <lineage>
        <taxon>Bacteria</taxon>
        <taxon>Pseudomonadati</taxon>
        <taxon>Pseudomonadota</taxon>
        <taxon>Alphaproteobacteria</taxon>
        <taxon>Hyphomonadales</taxon>
        <taxon>Hyphomonadaceae</taxon>
        <taxon>Hyphomonas</taxon>
    </lineage>
</organism>
<dbReference type="InterPro" id="IPR000073">
    <property type="entry name" value="AB_hydrolase_1"/>
</dbReference>
<dbReference type="PATRIC" id="fig|1280954.3.peg.1654"/>
<dbReference type="InterPro" id="IPR029058">
    <property type="entry name" value="AB_hydrolase_fold"/>
</dbReference>
<dbReference type="RefSeq" id="WP_051612442.1">
    <property type="nucleotide sequence ID" value="NZ_ARYM01000008.1"/>
</dbReference>
<dbReference type="eggNOG" id="COG0596">
    <property type="taxonomic scope" value="Bacteria"/>
</dbReference>
<dbReference type="PANTHER" id="PTHR43433">
    <property type="entry name" value="HYDROLASE, ALPHA/BETA FOLD FAMILY PROTEIN"/>
    <property type="match status" value="1"/>
</dbReference>
<dbReference type="InterPro" id="IPR050471">
    <property type="entry name" value="AB_hydrolase"/>
</dbReference>
<keyword evidence="2" id="KW-0378">Hydrolase</keyword>
<evidence type="ECO:0000313" key="2">
    <source>
        <dbReference type="EMBL" id="KCZ98857.1"/>
    </source>
</evidence>
<feature type="domain" description="AB hydrolase-1" evidence="1">
    <location>
        <begin position="60"/>
        <end position="163"/>
    </location>
</feature>
<dbReference type="Pfam" id="PF00561">
    <property type="entry name" value="Abhydrolase_1"/>
    <property type="match status" value="1"/>
</dbReference>
<dbReference type="AlphaFoldDB" id="A0A062VH87"/>
<proteinExistence type="predicted"/>
<sequence length="317" mass="32787">MKRAVAVFGLLAAVLVVLTGVALTLARTEAMERAEALAGQSEVARTPHGAVEYAIQGEGPPVLVIHGAGGGFDQGLLLADAVGGPGRRWISVSRFGYLRSPLPGEASTAAQADALADFLAGLGIDRVGVLAMSGGAPPALQLAALHPDRVGAVVLLSPAPFTPFGGDVEGRPVPAAVYTAIAGSDVGFWVMKRLAPGTLRAAFDARPELLEAAEDIDFVDRLVEGFQPASGRLAGLRNEIAAVDPQAEYDLETIRAPVLVVHAADDRLNPVAISETIATRISHAEFIRYDTGGHLLLGHHGDLRGVIPDFLAGASGE</sequence>
<dbReference type="OrthoDB" id="9804723at2"/>
<dbReference type="SUPFAM" id="SSF53474">
    <property type="entry name" value="alpha/beta-Hydrolases"/>
    <property type="match status" value="1"/>
</dbReference>
<evidence type="ECO:0000313" key="3">
    <source>
        <dbReference type="Proteomes" id="UP000027100"/>
    </source>
</evidence>
<protein>
    <submittedName>
        <fullName evidence="2">Putative hydrolase protein</fullName>
    </submittedName>
</protein>
<dbReference type="PANTHER" id="PTHR43433:SF5">
    <property type="entry name" value="AB HYDROLASE-1 DOMAIN-CONTAINING PROTEIN"/>
    <property type="match status" value="1"/>
</dbReference>
<dbReference type="Proteomes" id="UP000027100">
    <property type="component" value="Unassembled WGS sequence"/>
</dbReference>
<evidence type="ECO:0000259" key="1">
    <source>
        <dbReference type="Pfam" id="PF00561"/>
    </source>
</evidence>
<dbReference type="EMBL" id="ARYM01000008">
    <property type="protein sequence ID" value="KCZ98857.1"/>
    <property type="molecule type" value="Genomic_DNA"/>
</dbReference>
<dbReference type="GO" id="GO:0016787">
    <property type="term" value="F:hydrolase activity"/>
    <property type="evidence" value="ECO:0007669"/>
    <property type="project" value="UniProtKB-KW"/>
</dbReference>
<dbReference type="Gene3D" id="3.40.50.1820">
    <property type="entry name" value="alpha/beta hydrolase"/>
    <property type="match status" value="1"/>
</dbReference>
<reference evidence="2 3" key="1">
    <citation type="journal article" date="2014" name="Antonie Van Leeuwenhoek">
        <title>Hyphomonas beringensis sp. nov. and Hyphomonas chukchiensis sp. nov., isolated from surface seawater of the Bering Sea and Chukchi Sea.</title>
        <authorList>
            <person name="Li C."/>
            <person name="Lai Q."/>
            <person name="Li G."/>
            <person name="Dong C."/>
            <person name="Wang J."/>
            <person name="Liao Y."/>
            <person name="Shao Z."/>
        </authorList>
    </citation>
    <scope>NUCLEOTIDE SEQUENCE [LARGE SCALE GENOMIC DNA]</scope>
    <source>
        <strain evidence="2 3">PS728</strain>
    </source>
</reference>
<name>A0A062VH87_9PROT</name>